<dbReference type="Gene3D" id="3.40.1170.60">
    <property type="match status" value="1"/>
</dbReference>
<reference evidence="7 8" key="1">
    <citation type="journal article" date="2015" name="Genome Announc.">
        <title>Draft Genome Sequence of Filamentous Marine Cyanobacterium Lyngbya confervoides Strain BDU141951.</title>
        <authorList>
            <person name="Chandrababunaidu M.M."/>
            <person name="Sen D."/>
            <person name="Tripathy S."/>
        </authorList>
    </citation>
    <scope>NUCLEOTIDE SEQUENCE [LARGE SCALE GENOMIC DNA]</scope>
    <source>
        <strain evidence="7 8">BDU141951</strain>
    </source>
</reference>
<dbReference type="InterPro" id="IPR017961">
    <property type="entry name" value="DNA_pol_Y-fam_little_finger"/>
</dbReference>
<evidence type="ECO:0000313" key="8">
    <source>
        <dbReference type="Proteomes" id="UP000031561"/>
    </source>
</evidence>
<dbReference type="AlphaFoldDB" id="A0ABD4SZH1"/>
<keyword evidence="4" id="KW-0234">DNA repair</keyword>
<keyword evidence="7" id="KW-0614">Plasmid</keyword>
<dbReference type="Gene3D" id="1.10.150.20">
    <property type="entry name" value="5' to 3' exonuclease, C-terminal subdomain"/>
    <property type="match status" value="1"/>
</dbReference>
<evidence type="ECO:0000256" key="1">
    <source>
        <dbReference type="ARBA" id="ARBA00010945"/>
    </source>
</evidence>
<dbReference type="Pfam" id="PF11799">
    <property type="entry name" value="IMS_C"/>
    <property type="match status" value="1"/>
</dbReference>
<comment type="caution">
    <text evidence="7">The sequence shown here is derived from an EMBL/GenBank/DDBJ whole genome shotgun (WGS) entry which is preliminary data.</text>
</comment>
<feature type="domain" description="UmuC" evidence="6">
    <location>
        <begin position="1"/>
        <end position="183"/>
    </location>
</feature>
<proteinExistence type="inferred from homology"/>
<dbReference type="RefSeq" id="WP_201277521.1">
    <property type="nucleotide sequence ID" value="NZ_JTHE03000012.1"/>
</dbReference>
<geneLocation type="plasmid" evidence="7">
    <name>unnamed13</name>
</geneLocation>
<dbReference type="Pfam" id="PF13438">
    <property type="entry name" value="DUF4113"/>
    <property type="match status" value="1"/>
</dbReference>
<dbReference type="PANTHER" id="PTHR11076">
    <property type="entry name" value="DNA REPAIR POLYMERASE UMUC / TRANSFERASE FAMILY MEMBER"/>
    <property type="match status" value="1"/>
</dbReference>
<evidence type="ECO:0000313" key="7">
    <source>
        <dbReference type="EMBL" id="MCM1981555.1"/>
    </source>
</evidence>
<gene>
    <name evidence="7" type="ORF">QQ91_0001755</name>
</gene>
<dbReference type="Gene3D" id="3.30.1490.100">
    <property type="entry name" value="DNA polymerase, Y-family, little finger domain"/>
    <property type="match status" value="1"/>
</dbReference>
<sequence length="415" mass="46293">MIDCNNFYASCERVFHPAWGHRPVGVLSNNDGCIVARSNELKDAGIPMGVPYFQAKDQLAKINAVVVSSNYALYGDLSARVMNTLSQFTPEMEVYSIDEAWLDLSGFNPADLDGYGRDITRTIKQHTGIPVSMGIAPTKVLAKIANRICKQRKIPGAVFNLGNEKALDEVLGAIAVDEIWGIGSRWGKGLNALGIDNARQLRDCDTGQMRKRFSVVMERLILELRGIPCLEFEDIAPKKQIIASRSFGERVTELPDLKEAVSSYVTRAAEKLRAQGSACRLLQVSIRTGRHNPKEQFVRRSRQIEFGAPTADTRKLIAAACQGVEQMFVPGVRYAKAGVMLFDLVPVDGMQLGLFEPGDSDKSQVLMETVDRLNRLYGRRSLFFASEGIQKRWGMKRERMTPCYTTHWEDLPTVQ</sequence>
<organism evidence="7 8">
    <name type="scientific">Lyngbya confervoides BDU141951</name>
    <dbReference type="NCBI Taxonomy" id="1574623"/>
    <lineage>
        <taxon>Bacteria</taxon>
        <taxon>Bacillati</taxon>
        <taxon>Cyanobacteriota</taxon>
        <taxon>Cyanophyceae</taxon>
        <taxon>Oscillatoriophycideae</taxon>
        <taxon>Oscillatoriales</taxon>
        <taxon>Microcoleaceae</taxon>
        <taxon>Lyngbya</taxon>
    </lineage>
</organism>
<evidence type="ECO:0000256" key="3">
    <source>
        <dbReference type="ARBA" id="ARBA00023199"/>
    </source>
</evidence>
<dbReference type="InterPro" id="IPR050116">
    <property type="entry name" value="DNA_polymerase-Y"/>
</dbReference>
<keyword evidence="5" id="KW-0742">SOS response</keyword>
<dbReference type="SUPFAM" id="SSF100879">
    <property type="entry name" value="Lesion bypass DNA polymerase (Y-family), little finger domain"/>
    <property type="match status" value="1"/>
</dbReference>
<dbReference type="InterPro" id="IPR043128">
    <property type="entry name" value="Rev_trsase/Diguanyl_cyclase"/>
</dbReference>
<dbReference type="PANTHER" id="PTHR11076:SF34">
    <property type="entry name" value="PROTEIN UMUC"/>
    <property type="match status" value="1"/>
</dbReference>
<dbReference type="NCBIfam" id="NF002955">
    <property type="entry name" value="PRK03609.1"/>
    <property type="match status" value="1"/>
</dbReference>
<dbReference type="InterPro" id="IPR001126">
    <property type="entry name" value="UmuC"/>
</dbReference>
<comment type="similarity">
    <text evidence="1">Belongs to the DNA polymerase type-Y family.</text>
</comment>
<name>A0ABD4SZH1_9CYAN</name>
<dbReference type="GO" id="GO:0009432">
    <property type="term" value="P:SOS response"/>
    <property type="evidence" value="ECO:0007669"/>
    <property type="project" value="UniProtKB-KW"/>
</dbReference>
<dbReference type="PROSITE" id="PS50173">
    <property type="entry name" value="UMUC"/>
    <property type="match status" value="1"/>
</dbReference>
<protein>
    <submittedName>
        <fullName evidence="7">Y-family DNA polymerase</fullName>
    </submittedName>
</protein>
<dbReference type="InterPro" id="IPR036775">
    <property type="entry name" value="DNA_pol_Y-fam_lit_finger_sf"/>
</dbReference>
<accession>A0ABD4SZH1</accession>
<dbReference type="Proteomes" id="UP000031561">
    <property type="component" value="Unassembled WGS sequence"/>
</dbReference>
<dbReference type="Pfam" id="PF00817">
    <property type="entry name" value="IMS"/>
    <property type="match status" value="1"/>
</dbReference>
<keyword evidence="2" id="KW-0227">DNA damage</keyword>
<evidence type="ECO:0000256" key="4">
    <source>
        <dbReference type="ARBA" id="ARBA00023204"/>
    </source>
</evidence>
<dbReference type="InterPro" id="IPR025188">
    <property type="entry name" value="DUF4113"/>
</dbReference>
<dbReference type="Gene3D" id="3.30.70.270">
    <property type="match status" value="1"/>
</dbReference>
<dbReference type="EMBL" id="JTHE03000012">
    <property type="protein sequence ID" value="MCM1981555.1"/>
    <property type="molecule type" value="Genomic_DNA"/>
</dbReference>
<dbReference type="GO" id="GO:0006281">
    <property type="term" value="P:DNA repair"/>
    <property type="evidence" value="ECO:0007669"/>
    <property type="project" value="UniProtKB-KW"/>
</dbReference>
<dbReference type="CDD" id="cd01700">
    <property type="entry name" value="PolY_Pol_V_umuC"/>
    <property type="match status" value="1"/>
</dbReference>
<keyword evidence="3" id="KW-0741">SOS mutagenesis</keyword>
<evidence type="ECO:0000256" key="2">
    <source>
        <dbReference type="ARBA" id="ARBA00022763"/>
    </source>
</evidence>
<dbReference type="InterPro" id="IPR043502">
    <property type="entry name" value="DNA/RNA_pol_sf"/>
</dbReference>
<keyword evidence="8" id="KW-1185">Reference proteome</keyword>
<dbReference type="SUPFAM" id="SSF56672">
    <property type="entry name" value="DNA/RNA polymerases"/>
    <property type="match status" value="1"/>
</dbReference>
<evidence type="ECO:0000259" key="6">
    <source>
        <dbReference type="PROSITE" id="PS50173"/>
    </source>
</evidence>
<evidence type="ECO:0000256" key="5">
    <source>
        <dbReference type="ARBA" id="ARBA00023236"/>
    </source>
</evidence>